<evidence type="ECO:0000256" key="2">
    <source>
        <dbReference type="ARBA" id="ARBA00022692"/>
    </source>
</evidence>
<dbReference type="InterPro" id="IPR036259">
    <property type="entry name" value="MFS_trans_sf"/>
</dbReference>
<evidence type="ECO:0000313" key="9">
    <source>
        <dbReference type="Proteomes" id="UP001154282"/>
    </source>
</evidence>
<comment type="subcellular location">
    <subcellularLocation>
        <location evidence="1">Membrane</location>
        <topology evidence="1">Multi-pass membrane protein</topology>
    </subcellularLocation>
</comment>
<evidence type="ECO:0000256" key="4">
    <source>
        <dbReference type="ARBA" id="ARBA00023136"/>
    </source>
</evidence>
<dbReference type="InterPro" id="IPR044772">
    <property type="entry name" value="NO3_transporter"/>
</dbReference>
<feature type="chain" id="PRO_5043583771" evidence="7">
    <location>
        <begin position="21"/>
        <end position="388"/>
    </location>
</feature>
<evidence type="ECO:0000256" key="6">
    <source>
        <dbReference type="SAM" id="Phobius"/>
    </source>
</evidence>
<dbReference type="AlphaFoldDB" id="A0AAV0RC01"/>
<dbReference type="GO" id="GO:0016020">
    <property type="term" value="C:membrane"/>
    <property type="evidence" value="ECO:0007669"/>
    <property type="project" value="UniProtKB-SubCell"/>
</dbReference>
<dbReference type="SUPFAM" id="SSF103473">
    <property type="entry name" value="MFS general substrate transporter"/>
    <property type="match status" value="1"/>
</dbReference>
<evidence type="ECO:0000256" key="3">
    <source>
        <dbReference type="ARBA" id="ARBA00022989"/>
    </source>
</evidence>
<evidence type="ECO:0000313" key="8">
    <source>
        <dbReference type="EMBL" id="CAI0553948.1"/>
    </source>
</evidence>
<feature type="compositionally biased region" description="Polar residues" evidence="5">
    <location>
        <begin position="368"/>
        <end position="381"/>
    </location>
</feature>
<dbReference type="PANTHER" id="PTHR23515">
    <property type="entry name" value="HIGH-AFFINITY NITRATE TRANSPORTER 2.3"/>
    <property type="match status" value="1"/>
</dbReference>
<feature type="transmembrane region" description="Helical" evidence="6">
    <location>
        <begin position="138"/>
        <end position="158"/>
    </location>
</feature>
<dbReference type="Proteomes" id="UP001154282">
    <property type="component" value="Unassembled WGS sequence"/>
</dbReference>
<feature type="transmembrane region" description="Helical" evidence="6">
    <location>
        <begin position="68"/>
        <end position="88"/>
    </location>
</feature>
<feature type="transmembrane region" description="Helical" evidence="6">
    <location>
        <begin position="229"/>
        <end position="253"/>
    </location>
</feature>
<proteinExistence type="predicted"/>
<accession>A0AAV0RC01</accession>
<evidence type="ECO:0000256" key="1">
    <source>
        <dbReference type="ARBA" id="ARBA00004141"/>
    </source>
</evidence>
<dbReference type="EMBL" id="CAMGYJ010000010">
    <property type="protein sequence ID" value="CAI0553948.1"/>
    <property type="molecule type" value="Genomic_DNA"/>
</dbReference>
<keyword evidence="4 6" id="KW-0472">Membrane</keyword>
<sequence>MRAFHLSWVSFFACFVSTFAAPPLLPIIRDNLNLTATNIGNAGIASVSGAVFARIVMGTACDMVGPRLASASLVLITAPAVFFTPLATSSASFVVGTANGVAGGWGNLGGGATQLIMPLVFALIRDSMGSPKFTAWRIAFYVPGVFQMLTAFAVLIFGQDLPDGNFRRLQKTGDKSKDKISDVLFHGVTNYRGWILALTYGYCFGVELTVDNVIAEYFYDRVNSLGGSIVVMILFSFFCQAACGLTFGVVPFVSRRSLGLISGMTGGGGNVGAVITQLAFFKGSRYSKETGITYMGIMIICCTLPLCLINFPQWGGMFTSGRGGGSSSSSEEDYYMAEWNSEEKNRGLHQASLKFAENSRRERGRRSACNTAPATNDTSLSPPAEFAA</sequence>
<dbReference type="Gene3D" id="1.20.1250.20">
    <property type="entry name" value="MFS general substrate transporter like domains"/>
    <property type="match status" value="2"/>
</dbReference>
<reference evidence="8" key="1">
    <citation type="submission" date="2022-08" db="EMBL/GenBank/DDBJ databases">
        <authorList>
            <person name="Gutierrez-Valencia J."/>
        </authorList>
    </citation>
    <scope>NUCLEOTIDE SEQUENCE</scope>
</reference>
<dbReference type="GO" id="GO:0015112">
    <property type="term" value="F:nitrate transmembrane transporter activity"/>
    <property type="evidence" value="ECO:0007669"/>
    <property type="project" value="InterPro"/>
</dbReference>
<evidence type="ECO:0000256" key="7">
    <source>
        <dbReference type="SAM" id="SignalP"/>
    </source>
</evidence>
<protein>
    <submittedName>
        <fullName evidence="8">Uncharacterized protein</fullName>
    </submittedName>
</protein>
<keyword evidence="9" id="KW-1185">Reference proteome</keyword>
<comment type="caution">
    <text evidence="8">The sequence shown here is derived from an EMBL/GenBank/DDBJ whole genome shotgun (WGS) entry which is preliminary data.</text>
</comment>
<evidence type="ECO:0000256" key="5">
    <source>
        <dbReference type="SAM" id="MobiDB-lite"/>
    </source>
</evidence>
<gene>
    <name evidence="8" type="ORF">LITE_LOCUS47015</name>
</gene>
<feature type="region of interest" description="Disordered" evidence="5">
    <location>
        <begin position="355"/>
        <end position="388"/>
    </location>
</feature>
<feature type="transmembrane region" description="Helical" evidence="6">
    <location>
        <begin position="292"/>
        <end position="311"/>
    </location>
</feature>
<organism evidence="8 9">
    <name type="scientific">Linum tenue</name>
    <dbReference type="NCBI Taxonomy" id="586396"/>
    <lineage>
        <taxon>Eukaryota</taxon>
        <taxon>Viridiplantae</taxon>
        <taxon>Streptophyta</taxon>
        <taxon>Embryophyta</taxon>
        <taxon>Tracheophyta</taxon>
        <taxon>Spermatophyta</taxon>
        <taxon>Magnoliopsida</taxon>
        <taxon>eudicotyledons</taxon>
        <taxon>Gunneridae</taxon>
        <taxon>Pentapetalae</taxon>
        <taxon>rosids</taxon>
        <taxon>fabids</taxon>
        <taxon>Malpighiales</taxon>
        <taxon>Linaceae</taxon>
        <taxon>Linum</taxon>
    </lineage>
</organism>
<feature type="transmembrane region" description="Helical" evidence="6">
    <location>
        <begin position="260"/>
        <end position="280"/>
    </location>
</feature>
<name>A0AAV0RC01_9ROSI</name>
<feature type="signal peptide" evidence="7">
    <location>
        <begin position="1"/>
        <end position="20"/>
    </location>
</feature>
<keyword evidence="3 6" id="KW-1133">Transmembrane helix</keyword>
<keyword evidence="7" id="KW-0732">Signal</keyword>
<keyword evidence="2 6" id="KW-0812">Transmembrane</keyword>
<feature type="transmembrane region" description="Helical" evidence="6">
    <location>
        <begin position="108"/>
        <end position="126"/>
    </location>
</feature>
<feature type="transmembrane region" description="Helical" evidence="6">
    <location>
        <begin position="36"/>
        <end position="56"/>
    </location>
</feature>